<name>A0A1B8TQ38_9FLAO</name>
<evidence type="ECO:0000313" key="3">
    <source>
        <dbReference type="Proteomes" id="UP000092612"/>
    </source>
</evidence>
<feature type="transmembrane region" description="Helical" evidence="1">
    <location>
        <begin position="45"/>
        <end position="63"/>
    </location>
</feature>
<reference evidence="3" key="1">
    <citation type="submission" date="2016-02" db="EMBL/GenBank/DDBJ databases">
        <title>Paenibacillus sp. LPB0068, isolated from Crassostrea gigas.</title>
        <authorList>
            <person name="Shin S.-K."/>
            <person name="Yi H."/>
        </authorList>
    </citation>
    <scope>NUCLEOTIDE SEQUENCE [LARGE SCALE GENOMIC DNA]</scope>
    <source>
        <strain evidence="3">KCTC 23969</strain>
    </source>
</reference>
<proteinExistence type="predicted"/>
<evidence type="ECO:0000313" key="2">
    <source>
        <dbReference type="EMBL" id="OBY61766.1"/>
    </source>
</evidence>
<dbReference type="Proteomes" id="UP000092612">
    <property type="component" value="Unassembled WGS sequence"/>
</dbReference>
<dbReference type="EMBL" id="LSFL01000042">
    <property type="protein sequence ID" value="OBY61766.1"/>
    <property type="molecule type" value="Genomic_DNA"/>
</dbReference>
<dbReference type="KEGG" id="prn:BW723_10650"/>
<protein>
    <submittedName>
        <fullName evidence="2">Uncharacterized protein</fullName>
    </submittedName>
</protein>
<keyword evidence="1" id="KW-0472">Membrane</keyword>
<dbReference type="AlphaFoldDB" id="A0A1B8TQ38"/>
<organism evidence="2 3">
    <name type="scientific">Polaribacter reichenbachii</name>
    <dbReference type="NCBI Taxonomy" id="996801"/>
    <lineage>
        <taxon>Bacteria</taxon>
        <taxon>Pseudomonadati</taxon>
        <taxon>Bacteroidota</taxon>
        <taxon>Flavobacteriia</taxon>
        <taxon>Flavobacteriales</taxon>
        <taxon>Flavobacteriaceae</taxon>
    </lineage>
</organism>
<gene>
    <name evidence="2" type="ORF">LPB301_17105</name>
</gene>
<keyword evidence="3" id="KW-1185">Reference proteome</keyword>
<keyword evidence="1" id="KW-1133">Transmembrane helix</keyword>
<evidence type="ECO:0000256" key="1">
    <source>
        <dbReference type="SAM" id="Phobius"/>
    </source>
</evidence>
<comment type="caution">
    <text evidence="2">The sequence shown here is derived from an EMBL/GenBank/DDBJ whole genome shotgun (WGS) entry which is preliminary data.</text>
</comment>
<sequence length="65" mass="7351">MLSKAKPVIKNGKKQVKKIITFKASNKDLMLSITIKFLPEKYKPIAQISRITICLILFVFIMGGL</sequence>
<keyword evidence="1" id="KW-0812">Transmembrane</keyword>
<accession>A0A1B8TQ38</accession>